<reference evidence="4" key="2">
    <citation type="submission" date="2021-04" db="EMBL/GenBank/DDBJ databases">
        <authorList>
            <person name="Gilroy R."/>
        </authorList>
    </citation>
    <scope>NUCLEOTIDE SEQUENCE</scope>
    <source>
        <strain evidence="4">ChiSjej3B21-8574</strain>
    </source>
</reference>
<dbReference type="SUPFAM" id="SSF51261">
    <property type="entry name" value="Duplicated hybrid motif"/>
    <property type="match status" value="1"/>
</dbReference>
<keyword evidence="2" id="KW-0812">Transmembrane</keyword>
<dbReference type="PANTHER" id="PTHR21666:SF270">
    <property type="entry name" value="MUREIN HYDROLASE ACTIVATOR ENVC"/>
    <property type="match status" value="1"/>
</dbReference>
<name>A0A9D2PGD1_9FIRM</name>
<dbReference type="Pfam" id="PF01551">
    <property type="entry name" value="Peptidase_M23"/>
    <property type="match status" value="1"/>
</dbReference>
<protein>
    <submittedName>
        <fullName evidence="4">M23 family metallopeptidase</fullName>
    </submittedName>
</protein>
<evidence type="ECO:0000259" key="3">
    <source>
        <dbReference type="Pfam" id="PF01551"/>
    </source>
</evidence>
<gene>
    <name evidence="4" type="ORF">H9754_07175</name>
</gene>
<feature type="transmembrane region" description="Helical" evidence="2">
    <location>
        <begin position="31"/>
        <end position="51"/>
    </location>
</feature>
<dbReference type="InterPro" id="IPR016047">
    <property type="entry name" value="M23ase_b-sheet_dom"/>
</dbReference>
<comment type="caution">
    <text evidence="4">The sequence shown here is derived from an EMBL/GenBank/DDBJ whole genome shotgun (WGS) entry which is preliminary data.</text>
</comment>
<dbReference type="EMBL" id="DWWD01000026">
    <property type="protein sequence ID" value="HJC50335.1"/>
    <property type="molecule type" value="Genomic_DNA"/>
</dbReference>
<sequence>MNKQGRIGKTKFEVMIMRKNNRHAPFAIRKYYGVMIIGFVLFLGVMAYYSVRFKEKRELARQEVELEQSVDVGNSATQASTETGTATEATEASEEEEAAQTMEQSVTYDGKTKLTWPVTGNVLLPYSTEATVYFETLDQYRTNPGILIEAKENTSVKAVKQAKVTEIRNTAEYGQTVTMDLGSGYTATYGQMKDLTVKTGDTVEKGQVIGKVAAPTSYYTLEGTNLYFQLEKDKKSVDPAKYLE</sequence>
<dbReference type="InterPro" id="IPR050570">
    <property type="entry name" value="Cell_wall_metabolism_enzyme"/>
</dbReference>
<evidence type="ECO:0000256" key="1">
    <source>
        <dbReference type="SAM" id="MobiDB-lite"/>
    </source>
</evidence>
<dbReference type="PANTHER" id="PTHR21666">
    <property type="entry name" value="PEPTIDASE-RELATED"/>
    <property type="match status" value="1"/>
</dbReference>
<dbReference type="InterPro" id="IPR011055">
    <property type="entry name" value="Dup_hybrid_motif"/>
</dbReference>
<accession>A0A9D2PGD1</accession>
<evidence type="ECO:0000256" key="2">
    <source>
        <dbReference type="SAM" id="Phobius"/>
    </source>
</evidence>
<dbReference type="AlphaFoldDB" id="A0A9D2PGD1"/>
<feature type="domain" description="M23ase beta-sheet core" evidence="3">
    <location>
        <begin position="142"/>
        <end position="239"/>
    </location>
</feature>
<feature type="compositionally biased region" description="Low complexity" evidence="1">
    <location>
        <begin position="75"/>
        <end position="90"/>
    </location>
</feature>
<dbReference type="GO" id="GO:0004222">
    <property type="term" value="F:metalloendopeptidase activity"/>
    <property type="evidence" value="ECO:0007669"/>
    <property type="project" value="TreeGrafter"/>
</dbReference>
<evidence type="ECO:0000313" key="4">
    <source>
        <dbReference type="EMBL" id="HJC50335.1"/>
    </source>
</evidence>
<reference evidence="4" key="1">
    <citation type="journal article" date="2021" name="PeerJ">
        <title>Extensive microbial diversity within the chicken gut microbiome revealed by metagenomics and culture.</title>
        <authorList>
            <person name="Gilroy R."/>
            <person name="Ravi A."/>
            <person name="Getino M."/>
            <person name="Pursley I."/>
            <person name="Horton D.L."/>
            <person name="Alikhan N.F."/>
            <person name="Baker D."/>
            <person name="Gharbi K."/>
            <person name="Hall N."/>
            <person name="Watson M."/>
            <person name="Adriaenssens E.M."/>
            <person name="Foster-Nyarko E."/>
            <person name="Jarju S."/>
            <person name="Secka A."/>
            <person name="Antonio M."/>
            <person name="Oren A."/>
            <person name="Chaudhuri R.R."/>
            <person name="La Ragione R."/>
            <person name="Hildebrand F."/>
            <person name="Pallen M.J."/>
        </authorList>
    </citation>
    <scope>NUCLEOTIDE SEQUENCE</scope>
    <source>
        <strain evidence="4">ChiSjej3B21-8574</strain>
    </source>
</reference>
<evidence type="ECO:0000313" key="5">
    <source>
        <dbReference type="Proteomes" id="UP000823904"/>
    </source>
</evidence>
<keyword evidence="2" id="KW-0472">Membrane</keyword>
<organism evidence="4 5">
    <name type="scientific">Candidatus Anaerostipes avistercoris</name>
    <dbReference type="NCBI Taxonomy" id="2838462"/>
    <lineage>
        <taxon>Bacteria</taxon>
        <taxon>Bacillati</taxon>
        <taxon>Bacillota</taxon>
        <taxon>Clostridia</taxon>
        <taxon>Lachnospirales</taxon>
        <taxon>Lachnospiraceae</taxon>
        <taxon>Anaerostipes</taxon>
    </lineage>
</organism>
<dbReference type="CDD" id="cd12797">
    <property type="entry name" value="M23_peptidase"/>
    <property type="match status" value="1"/>
</dbReference>
<proteinExistence type="predicted"/>
<keyword evidence="2" id="KW-1133">Transmembrane helix</keyword>
<dbReference type="Gene3D" id="2.70.70.10">
    <property type="entry name" value="Glucose Permease (Domain IIA)"/>
    <property type="match status" value="1"/>
</dbReference>
<dbReference type="Proteomes" id="UP000823904">
    <property type="component" value="Unassembled WGS sequence"/>
</dbReference>
<feature type="region of interest" description="Disordered" evidence="1">
    <location>
        <begin position="70"/>
        <end position="106"/>
    </location>
</feature>